<dbReference type="InterPro" id="IPR003825">
    <property type="entry name" value="Colicin-V_CvpA"/>
</dbReference>
<evidence type="ECO:0000256" key="4">
    <source>
        <dbReference type="ARBA" id="ARBA00023136"/>
    </source>
</evidence>
<feature type="transmembrane region" description="Helical" evidence="5">
    <location>
        <begin position="79"/>
        <end position="102"/>
    </location>
</feature>
<gene>
    <name evidence="6" type="ORF">ACFQ4P_01740</name>
</gene>
<keyword evidence="3 5" id="KW-1133">Transmembrane helix</keyword>
<comment type="caution">
    <text evidence="6">The sequence shown here is derived from an EMBL/GenBank/DDBJ whole genome shotgun (WGS) entry which is preliminary data.</text>
</comment>
<evidence type="ECO:0000313" key="6">
    <source>
        <dbReference type="EMBL" id="MFD1428969.1"/>
    </source>
</evidence>
<comment type="subcellular location">
    <subcellularLocation>
        <location evidence="1">Membrane</location>
        <topology evidence="1">Multi-pass membrane protein</topology>
    </subcellularLocation>
</comment>
<evidence type="ECO:0000256" key="3">
    <source>
        <dbReference type="ARBA" id="ARBA00022989"/>
    </source>
</evidence>
<dbReference type="PANTHER" id="PTHR37306:SF1">
    <property type="entry name" value="COLICIN V PRODUCTION PROTEIN"/>
    <property type="match status" value="1"/>
</dbReference>
<protein>
    <submittedName>
        <fullName evidence="6">CvpA family protein</fullName>
    </submittedName>
</protein>
<dbReference type="Pfam" id="PF02674">
    <property type="entry name" value="Colicin_V"/>
    <property type="match status" value="1"/>
</dbReference>
<dbReference type="Proteomes" id="UP001597196">
    <property type="component" value="Unassembled WGS sequence"/>
</dbReference>
<keyword evidence="7" id="KW-1185">Reference proteome</keyword>
<dbReference type="RefSeq" id="WP_203628516.1">
    <property type="nucleotide sequence ID" value="NZ_BOLQ01000031.1"/>
</dbReference>
<proteinExistence type="predicted"/>
<sequence>MLTFLILLTLLYFFYAGARRGMWLQLVHVAGYLVSFLAAWALCKPLGQTISLFVPYPSATEQSRFVFFSNKVGLTLDDAFYRGVAFILILMIGWLITRYLALWVHDLSYSGHDAALRLFGGGVLNLVIGYLFIFLVIYLAALVPVSGIQSLLADSFAAKMIIHTPLLEQMITNLWIIA</sequence>
<reference evidence="7" key="1">
    <citation type="journal article" date="2019" name="Int. J. Syst. Evol. Microbiol.">
        <title>The Global Catalogue of Microorganisms (GCM) 10K type strain sequencing project: providing services to taxonomists for standard genome sequencing and annotation.</title>
        <authorList>
            <consortium name="The Broad Institute Genomics Platform"/>
            <consortium name="The Broad Institute Genome Sequencing Center for Infectious Disease"/>
            <person name="Wu L."/>
            <person name="Ma J."/>
        </authorList>
    </citation>
    <scope>NUCLEOTIDE SEQUENCE [LARGE SCALE GENOMIC DNA]</scope>
    <source>
        <strain evidence="7">CCM 8980</strain>
    </source>
</reference>
<keyword evidence="2 5" id="KW-0812">Transmembrane</keyword>
<organism evidence="6 7">
    <name type="scientific">Lacticaseibacillus mingshuiensis</name>
    <dbReference type="NCBI Taxonomy" id="2799574"/>
    <lineage>
        <taxon>Bacteria</taxon>
        <taxon>Bacillati</taxon>
        <taxon>Bacillota</taxon>
        <taxon>Bacilli</taxon>
        <taxon>Lactobacillales</taxon>
        <taxon>Lactobacillaceae</taxon>
        <taxon>Lacticaseibacillus</taxon>
    </lineage>
</organism>
<evidence type="ECO:0000313" key="7">
    <source>
        <dbReference type="Proteomes" id="UP001597196"/>
    </source>
</evidence>
<evidence type="ECO:0000256" key="2">
    <source>
        <dbReference type="ARBA" id="ARBA00022692"/>
    </source>
</evidence>
<feature type="transmembrane region" description="Helical" evidence="5">
    <location>
        <begin position="26"/>
        <end position="43"/>
    </location>
</feature>
<dbReference type="PANTHER" id="PTHR37306">
    <property type="entry name" value="COLICIN V PRODUCTION PROTEIN"/>
    <property type="match status" value="1"/>
</dbReference>
<name>A0ABW4CDU6_9LACO</name>
<evidence type="ECO:0000256" key="5">
    <source>
        <dbReference type="SAM" id="Phobius"/>
    </source>
</evidence>
<accession>A0ABW4CDU6</accession>
<evidence type="ECO:0000256" key="1">
    <source>
        <dbReference type="ARBA" id="ARBA00004141"/>
    </source>
</evidence>
<dbReference type="EMBL" id="JBHTOC010000002">
    <property type="protein sequence ID" value="MFD1428969.1"/>
    <property type="molecule type" value="Genomic_DNA"/>
</dbReference>
<feature type="transmembrane region" description="Helical" evidence="5">
    <location>
        <begin position="122"/>
        <end position="143"/>
    </location>
</feature>
<keyword evidence="4 5" id="KW-0472">Membrane</keyword>